<comment type="caution">
    <text evidence="2">The sequence shown here is derived from an EMBL/GenBank/DDBJ whole genome shotgun (WGS) entry which is preliminary data.</text>
</comment>
<keyword evidence="3" id="KW-1185">Reference proteome</keyword>
<name>A0A399QXF8_9PROT</name>
<keyword evidence="2" id="KW-0808">Transferase</keyword>
<gene>
    <name evidence="2" type="ORF">D1224_05980</name>
</gene>
<dbReference type="Proteomes" id="UP000265431">
    <property type="component" value="Unassembled WGS sequence"/>
</dbReference>
<organism evidence="2 3">
    <name type="scientific">Henriciella barbarensis</name>
    <dbReference type="NCBI Taxonomy" id="86342"/>
    <lineage>
        <taxon>Bacteria</taxon>
        <taxon>Pseudomonadati</taxon>
        <taxon>Pseudomonadota</taxon>
        <taxon>Alphaproteobacteria</taxon>
        <taxon>Hyphomonadales</taxon>
        <taxon>Hyphomonadaceae</taxon>
        <taxon>Henriciella</taxon>
    </lineage>
</organism>
<evidence type="ECO:0000259" key="1">
    <source>
        <dbReference type="Pfam" id="PF13480"/>
    </source>
</evidence>
<dbReference type="GO" id="GO:0016740">
    <property type="term" value="F:transferase activity"/>
    <property type="evidence" value="ECO:0007669"/>
    <property type="project" value="UniProtKB-KW"/>
</dbReference>
<dbReference type="Pfam" id="PF13480">
    <property type="entry name" value="Acetyltransf_6"/>
    <property type="match status" value="1"/>
</dbReference>
<dbReference type="InterPro" id="IPR038740">
    <property type="entry name" value="BioF2-like_GNAT_dom"/>
</dbReference>
<evidence type="ECO:0000313" key="3">
    <source>
        <dbReference type="Proteomes" id="UP000265431"/>
    </source>
</evidence>
<proteinExistence type="predicted"/>
<dbReference type="SUPFAM" id="SSF55729">
    <property type="entry name" value="Acyl-CoA N-acyltransferases (Nat)"/>
    <property type="match status" value="1"/>
</dbReference>
<dbReference type="AlphaFoldDB" id="A0A399QXF8"/>
<evidence type="ECO:0000313" key="2">
    <source>
        <dbReference type="EMBL" id="RIJ23806.1"/>
    </source>
</evidence>
<dbReference type="EMBL" id="QWGB01000005">
    <property type="protein sequence ID" value="RIJ23806.1"/>
    <property type="molecule type" value="Genomic_DNA"/>
</dbReference>
<sequence>MGTRVDYLDFAELTEADRLAWSSFQAADPCLWSPYFSHSYVAAAEIARPGVKVLKFHDEDEPVAFWPVRPGPLGTARPVGGPMDDLHGIVASPDTVLDLQQRSVARHVGGYAFTATPSNQRRHGLNGQMGDGNQVMDLSAGYEAWLNERQTASSNFRREHRKVEALLDAPGTVVAHDVTDPAAFDRLLDLKQLAYHQSGHFPLFSLDWPRRLLETLAERKASDARGVLSTLHIDGQLTAMSYCMRSEQVMHYWFPAYEDAYSKLKPGLALLFSLAQWSAAKGIKELHLGLGDTRYKRQMATYMAPVRAGTLALSGPQKLATSAAMLATQLEGRHRILNIPAKFARKYHRVMLAGALRA</sequence>
<reference evidence="2 3" key="1">
    <citation type="submission" date="2018-08" db="EMBL/GenBank/DDBJ databases">
        <title>Henriciella mobilis sp. nov., isolated from seawater.</title>
        <authorList>
            <person name="Cheng H."/>
            <person name="Wu Y.-H."/>
            <person name="Xu X.-W."/>
            <person name="Guo L.-L."/>
        </authorList>
    </citation>
    <scope>NUCLEOTIDE SEQUENCE [LARGE SCALE GENOMIC DNA]</scope>
    <source>
        <strain evidence="2 3">CCUG66934</strain>
    </source>
</reference>
<dbReference type="Gene3D" id="3.40.630.30">
    <property type="match status" value="1"/>
</dbReference>
<protein>
    <submittedName>
        <fullName evidence="2">GNAT family N-acetyltransferase</fullName>
    </submittedName>
</protein>
<dbReference type="InterPro" id="IPR016181">
    <property type="entry name" value="Acyl_CoA_acyltransferase"/>
</dbReference>
<dbReference type="RefSeq" id="WP_119378994.1">
    <property type="nucleotide sequence ID" value="NZ_QWGB01000005.1"/>
</dbReference>
<feature type="domain" description="BioF2-like acetyltransferase" evidence="1">
    <location>
        <begin position="155"/>
        <end position="297"/>
    </location>
</feature>
<dbReference type="OrthoDB" id="4700839at2"/>
<accession>A0A399QXF8</accession>